<accession>A0AAW1LX88</accession>
<evidence type="ECO:0000313" key="2">
    <source>
        <dbReference type="Proteomes" id="UP001458880"/>
    </source>
</evidence>
<dbReference type="Proteomes" id="UP001458880">
    <property type="component" value="Unassembled WGS sequence"/>
</dbReference>
<proteinExistence type="predicted"/>
<organism evidence="1 2">
    <name type="scientific">Popillia japonica</name>
    <name type="common">Japanese beetle</name>
    <dbReference type="NCBI Taxonomy" id="7064"/>
    <lineage>
        <taxon>Eukaryota</taxon>
        <taxon>Metazoa</taxon>
        <taxon>Ecdysozoa</taxon>
        <taxon>Arthropoda</taxon>
        <taxon>Hexapoda</taxon>
        <taxon>Insecta</taxon>
        <taxon>Pterygota</taxon>
        <taxon>Neoptera</taxon>
        <taxon>Endopterygota</taxon>
        <taxon>Coleoptera</taxon>
        <taxon>Polyphaga</taxon>
        <taxon>Scarabaeiformia</taxon>
        <taxon>Scarabaeidae</taxon>
        <taxon>Rutelinae</taxon>
        <taxon>Popillia</taxon>
    </lineage>
</organism>
<reference evidence="1 2" key="1">
    <citation type="journal article" date="2024" name="BMC Genomics">
        <title>De novo assembly and annotation of Popillia japonica's genome with initial clues to its potential as an invasive pest.</title>
        <authorList>
            <person name="Cucini C."/>
            <person name="Boschi S."/>
            <person name="Funari R."/>
            <person name="Cardaioli E."/>
            <person name="Iannotti N."/>
            <person name="Marturano G."/>
            <person name="Paoli F."/>
            <person name="Bruttini M."/>
            <person name="Carapelli A."/>
            <person name="Frati F."/>
            <person name="Nardi F."/>
        </authorList>
    </citation>
    <scope>NUCLEOTIDE SEQUENCE [LARGE SCALE GENOMIC DNA]</scope>
    <source>
        <strain evidence="1">DMR45628</strain>
    </source>
</reference>
<dbReference type="AlphaFoldDB" id="A0AAW1LX88"/>
<comment type="caution">
    <text evidence="1">The sequence shown here is derived from an EMBL/GenBank/DDBJ whole genome shotgun (WGS) entry which is preliminary data.</text>
</comment>
<sequence length="124" mass="14293">MTTSKYRDNVIDLFKSFGLDMVFSEPSRKCSMSESCIDNIFLTNNWAEKLTVNPHISDIMVIMTTSKYRDNVIDLFKSFGLDMVFSEPSRKCSMSESCIDNIFLTNNWAEKLTVNPHISDIMVR</sequence>
<evidence type="ECO:0000313" key="1">
    <source>
        <dbReference type="EMBL" id="KAK9738472.1"/>
    </source>
</evidence>
<gene>
    <name evidence="1" type="ORF">QE152_g9858</name>
</gene>
<name>A0AAW1LX88_POPJA</name>
<protein>
    <submittedName>
        <fullName evidence="1">Uncharacterized protein</fullName>
    </submittedName>
</protein>
<dbReference type="EMBL" id="JASPKY010000086">
    <property type="protein sequence ID" value="KAK9738472.1"/>
    <property type="molecule type" value="Genomic_DNA"/>
</dbReference>
<keyword evidence="2" id="KW-1185">Reference proteome</keyword>